<evidence type="ECO:0000256" key="15">
    <source>
        <dbReference type="ARBA" id="ARBA00023065"/>
    </source>
</evidence>
<evidence type="ECO:0000256" key="1">
    <source>
        <dbReference type="ARBA" id="ARBA00001946"/>
    </source>
</evidence>
<protein>
    <recommendedName>
        <fullName evidence="19">P-type Na(+) transporter</fullName>
        <ecNumber evidence="19">7.2.2.3</ecNumber>
    </recommendedName>
</protein>
<feature type="region of interest" description="Disordered" evidence="22">
    <location>
        <begin position="1"/>
        <end position="23"/>
    </location>
</feature>
<dbReference type="GO" id="GO:0006813">
    <property type="term" value="P:potassium ion transport"/>
    <property type="evidence" value="ECO:0007669"/>
    <property type="project" value="UniProtKB-KW"/>
</dbReference>
<feature type="transmembrane region" description="Helical" evidence="23">
    <location>
        <begin position="83"/>
        <end position="101"/>
    </location>
</feature>
<keyword evidence="7" id="KW-0479">Metal-binding</keyword>
<dbReference type="InterPro" id="IPR044492">
    <property type="entry name" value="P_typ_ATPase_HD_dom"/>
</dbReference>
<dbReference type="FunFam" id="1.20.1110.10:FF:000020">
    <property type="entry name" value="Sodium ion P-type ATPase"/>
    <property type="match status" value="1"/>
</dbReference>
<dbReference type="SUPFAM" id="SSF56784">
    <property type="entry name" value="HAD-like"/>
    <property type="match status" value="1"/>
</dbReference>
<dbReference type="InterPro" id="IPR036412">
    <property type="entry name" value="HAD-like_sf"/>
</dbReference>
<evidence type="ECO:0000256" key="12">
    <source>
        <dbReference type="ARBA" id="ARBA00022967"/>
    </source>
</evidence>
<evidence type="ECO:0000256" key="4">
    <source>
        <dbReference type="ARBA" id="ARBA00022475"/>
    </source>
</evidence>
<evidence type="ECO:0000259" key="24">
    <source>
        <dbReference type="SMART" id="SM00831"/>
    </source>
</evidence>
<organism evidence="25 26">
    <name type="scientific">Collybiopsis confluens</name>
    <dbReference type="NCBI Taxonomy" id="2823264"/>
    <lineage>
        <taxon>Eukaryota</taxon>
        <taxon>Fungi</taxon>
        <taxon>Dikarya</taxon>
        <taxon>Basidiomycota</taxon>
        <taxon>Agaricomycotina</taxon>
        <taxon>Agaricomycetes</taxon>
        <taxon>Agaricomycetidae</taxon>
        <taxon>Agaricales</taxon>
        <taxon>Marasmiineae</taxon>
        <taxon>Omphalotaceae</taxon>
        <taxon>Collybiopsis</taxon>
    </lineage>
</organism>
<keyword evidence="6 23" id="KW-0812">Transmembrane</keyword>
<feature type="transmembrane region" description="Helical" evidence="23">
    <location>
        <begin position="829"/>
        <end position="850"/>
    </location>
</feature>
<dbReference type="InterPro" id="IPR023298">
    <property type="entry name" value="ATPase_P-typ_TM_dom_sf"/>
</dbReference>
<dbReference type="InterPro" id="IPR023299">
    <property type="entry name" value="ATPase_P-typ_cyto_dom_N"/>
</dbReference>
<dbReference type="EC" id="7.2.2.3" evidence="19"/>
<keyword evidence="11" id="KW-0630">Potassium</keyword>
<feature type="transmembrane region" description="Helical" evidence="23">
    <location>
        <begin position="997"/>
        <end position="1015"/>
    </location>
</feature>
<evidence type="ECO:0000256" key="20">
    <source>
        <dbReference type="ARBA" id="ARBA00048599"/>
    </source>
</evidence>
<evidence type="ECO:0000256" key="22">
    <source>
        <dbReference type="SAM" id="MobiDB-lite"/>
    </source>
</evidence>
<evidence type="ECO:0000256" key="3">
    <source>
        <dbReference type="ARBA" id="ARBA00022448"/>
    </source>
</evidence>
<keyword evidence="14" id="KW-0915">Sodium</keyword>
<dbReference type="Gene3D" id="3.40.1110.10">
    <property type="entry name" value="Calcium-transporting ATPase, cytoplasmic domain N"/>
    <property type="match status" value="1"/>
</dbReference>
<keyword evidence="5" id="KW-0633">Potassium transport</keyword>
<dbReference type="PANTHER" id="PTHR42861">
    <property type="entry name" value="CALCIUM-TRANSPORTING ATPASE"/>
    <property type="match status" value="1"/>
</dbReference>
<keyword evidence="26" id="KW-1185">Reference proteome</keyword>
<feature type="domain" description="Cation-transporting P-type ATPase N-terminal" evidence="24">
    <location>
        <begin position="29"/>
        <end position="103"/>
    </location>
</feature>
<dbReference type="SUPFAM" id="SSF81660">
    <property type="entry name" value="Metal cation-transporting ATPase, ATP-binding domain N"/>
    <property type="match status" value="1"/>
</dbReference>
<dbReference type="Proteomes" id="UP000518752">
    <property type="component" value="Unassembled WGS sequence"/>
</dbReference>
<evidence type="ECO:0000256" key="18">
    <source>
        <dbReference type="ARBA" id="ARBA00035017"/>
    </source>
</evidence>
<feature type="transmembrane region" description="Helical" evidence="23">
    <location>
        <begin position="796"/>
        <end position="817"/>
    </location>
</feature>
<evidence type="ECO:0000256" key="2">
    <source>
        <dbReference type="ARBA" id="ARBA00004651"/>
    </source>
</evidence>
<feature type="transmembrane region" description="Helical" evidence="23">
    <location>
        <begin position="254"/>
        <end position="275"/>
    </location>
</feature>
<dbReference type="FunFam" id="3.40.50.1000:FF:000193">
    <property type="entry name" value="Plasma membrane calcium-transporting ATPase 2"/>
    <property type="match status" value="1"/>
</dbReference>
<reference evidence="25 26" key="1">
    <citation type="journal article" date="2020" name="ISME J.">
        <title>Uncovering the hidden diversity of litter-decomposition mechanisms in mushroom-forming fungi.</title>
        <authorList>
            <person name="Floudas D."/>
            <person name="Bentzer J."/>
            <person name="Ahren D."/>
            <person name="Johansson T."/>
            <person name="Persson P."/>
            <person name="Tunlid A."/>
        </authorList>
    </citation>
    <scope>NUCLEOTIDE SEQUENCE [LARGE SCALE GENOMIC DNA]</scope>
    <source>
        <strain evidence="25 26">CBS 406.79</strain>
    </source>
</reference>
<keyword evidence="8" id="KW-0547">Nucleotide-binding</keyword>
<dbReference type="InterPro" id="IPR004014">
    <property type="entry name" value="ATPase_P-typ_cation-transptr_N"/>
</dbReference>
<dbReference type="InterPro" id="IPR023214">
    <property type="entry name" value="HAD_sf"/>
</dbReference>
<evidence type="ECO:0000256" key="21">
    <source>
        <dbReference type="ARBA" id="ARBA00049499"/>
    </source>
</evidence>
<feature type="transmembrane region" description="Helical" evidence="23">
    <location>
        <begin position="967"/>
        <end position="985"/>
    </location>
</feature>
<dbReference type="EMBL" id="JAACJN010000046">
    <property type="protein sequence ID" value="KAF5383927.1"/>
    <property type="molecule type" value="Genomic_DNA"/>
</dbReference>
<dbReference type="Gene3D" id="1.20.1110.10">
    <property type="entry name" value="Calcium-transporting ATPase, transmembrane domain"/>
    <property type="match status" value="2"/>
</dbReference>
<dbReference type="Pfam" id="PF00122">
    <property type="entry name" value="E1-E2_ATPase"/>
    <property type="match status" value="1"/>
</dbReference>
<evidence type="ECO:0000256" key="13">
    <source>
        <dbReference type="ARBA" id="ARBA00022989"/>
    </source>
</evidence>
<keyword evidence="17" id="KW-0739">Sodium transport</keyword>
<evidence type="ECO:0000256" key="23">
    <source>
        <dbReference type="SAM" id="Phobius"/>
    </source>
</evidence>
<dbReference type="InterPro" id="IPR059000">
    <property type="entry name" value="ATPase_P-type_domA"/>
</dbReference>
<dbReference type="SFLD" id="SFLDF00027">
    <property type="entry name" value="p-type_atpase"/>
    <property type="match status" value="1"/>
</dbReference>
<dbReference type="PROSITE" id="PS00154">
    <property type="entry name" value="ATPASE_E1_E2"/>
    <property type="match status" value="1"/>
</dbReference>
<dbReference type="InterPro" id="IPR008250">
    <property type="entry name" value="ATPase_P-typ_transduc_dom_A_sf"/>
</dbReference>
<dbReference type="SFLD" id="SFLDG00002">
    <property type="entry name" value="C1.7:_P-type_atpase_like"/>
    <property type="match status" value="1"/>
</dbReference>
<keyword evidence="3" id="KW-0813">Transport</keyword>
<dbReference type="SUPFAM" id="SSF81665">
    <property type="entry name" value="Calcium ATPase, transmembrane domain M"/>
    <property type="match status" value="1"/>
</dbReference>
<evidence type="ECO:0000256" key="5">
    <source>
        <dbReference type="ARBA" id="ARBA00022538"/>
    </source>
</evidence>
<comment type="caution">
    <text evidence="25">The sequence shown here is derived from an EMBL/GenBank/DDBJ whole genome shotgun (WGS) entry which is preliminary data.</text>
</comment>
<dbReference type="NCBIfam" id="TIGR01523">
    <property type="entry name" value="ATPase-IID_K-Na"/>
    <property type="match status" value="1"/>
</dbReference>
<comment type="subcellular location">
    <subcellularLocation>
        <location evidence="2">Cell membrane</location>
        <topology evidence="2">Multi-pass membrane protein</topology>
    </subcellularLocation>
</comment>
<dbReference type="InterPro" id="IPR001757">
    <property type="entry name" value="P_typ_ATPase"/>
</dbReference>
<keyword evidence="13 23" id="KW-1133">Transmembrane helix</keyword>
<keyword evidence="16 23" id="KW-0472">Membrane</keyword>
<dbReference type="NCBIfam" id="TIGR01494">
    <property type="entry name" value="ATPase_P-type"/>
    <property type="match status" value="2"/>
</dbReference>
<evidence type="ECO:0000256" key="7">
    <source>
        <dbReference type="ARBA" id="ARBA00022723"/>
    </source>
</evidence>
<evidence type="ECO:0000313" key="26">
    <source>
        <dbReference type="Proteomes" id="UP000518752"/>
    </source>
</evidence>
<evidence type="ECO:0000256" key="6">
    <source>
        <dbReference type="ARBA" id="ARBA00022692"/>
    </source>
</evidence>
<keyword evidence="12" id="KW-1278">Translocase</keyword>
<dbReference type="Gene3D" id="2.70.150.10">
    <property type="entry name" value="Calcium-transporting ATPase, cytoplasmic transduction domain A"/>
    <property type="match status" value="2"/>
</dbReference>
<evidence type="ECO:0000256" key="14">
    <source>
        <dbReference type="ARBA" id="ARBA00023053"/>
    </source>
</evidence>
<dbReference type="GO" id="GO:0016887">
    <property type="term" value="F:ATP hydrolysis activity"/>
    <property type="evidence" value="ECO:0007669"/>
    <property type="project" value="InterPro"/>
</dbReference>
<dbReference type="GO" id="GO:0005886">
    <property type="term" value="C:plasma membrane"/>
    <property type="evidence" value="ECO:0007669"/>
    <property type="project" value="UniProtKB-SubCell"/>
</dbReference>
<dbReference type="GO" id="GO:0046872">
    <property type="term" value="F:metal ion binding"/>
    <property type="evidence" value="ECO:0007669"/>
    <property type="project" value="UniProtKB-KW"/>
</dbReference>
<dbReference type="InterPro" id="IPR006068">
    <property type="entry name" value="ATPase_P-typ_cation-transptr_C"/>
</dbReference>
<dbReference type="Pfam" id="PF00689">
    <property type="entry name" value="Cation_ATPase_C"/>
    <property type="match status" value="1"/>
</dbReference>
<dbReference type="PRINTS" id="PR00121">
    <property type="entry name" value="NAKATPASE"/>
</dbReference>
<dbReference type="OrthoDB" id="3352408at2759"/>
<evidence type="ECO:0000256" key="16">
    <source>
        <dbReference type="ARBA" id="ARBA00023136"/>
    </source>
</evidence>
<dbReference type="Pfam" id="PF00690">
    <property type="entry name" value="Cation_ATPase_N"/>
    <property type="match status" value="1"/>
</dbReference>
<feature type="transmembrane region" description="Helical" evidence="23">
    <location>
        <begin position="870"/>
        <end position="898"/>
    </location>
</feature>
<dbReference type="PRINTS" id="PR00119">
    <property type="entry name" value="CATATPASE"/>
</dbReference>
<keyword evidence="9" id="KW-0067">ATP-binding</keyword>
<gene>
    <name evidence="25" type="ORF">D9757_007407</name>
</gene>
<evidence type="ECO:0000256" key="10">
    <source>
        <dbReference type="ARBA" id="ARBA00022842"/>
    </source>
</evidence>
<dbReference type="SMART" id="SM00831">
    <property type="entry name" value="Cation_ATPase_N"/>
    <property type="match status" value="1"/>
</dbReference>
<feature type="transmembrane region" description="Helical" evidence="23">
    <location>
        <begin position="921"/>
        <end position="940"/>
    </location>
</feature>
<keyword evidence="4" id="KW-1003">Cell membrane</keyword>
<dbReference type="SUPFAM" id="SSF81653">
    <property type="entry name" value="Calcium ATPase, transduction domain A"/>
    <property type="match status" value="1"/>
</dbReference>
<keyword evidence="15" id="KW-0406">Ion transport</keyword>
<comment type="cofactor">
    <cofactor evidence="1">
        <name>Mg(2+)</name>
        <dbReference type="ChEBI" id="CHEBI:18420"/>
    </cofactor>
</comment>
<sequence length="1016" mass="109365">MSIASCPTDDGQTSDNPYKTGPKLSLPSDAFTQDFQKVVTHLNSHSTNGLDAKDAEGRLVEYGENILNDGGGTSALKVFLRQVANALTLVLVAAMALSYGVQDWVEGAVITAVITINVLVGFFQEYKAEKSMDALRSLSAPTANMGDVVPADLRLISVTTLEIDEALLTGEALAVHKMTDTIKFTLSISGEPSISGAGDLVNMAFASTVVTKGRGNGVVVATGMSTQWKRYYERTMTVLGLRTGTPLQIKLGKLAYFLLVVAVILTIVVFGVAEFHVSTEVAIYAIALAIGVIPEGLIAVLTITMSAGTIRMAKEHVIVRRLNALEALGGITDICSDKTGTLTQGKMTVKKVWIPSLDVPARIFEVEASSEALCPEGRVLEYLGHNVDNVSGKHNVGNDMKGLDQGVVVVNPKGMNSALEELVLVASLCNVATISADDNNHWESTGDPTEVALQVFAHKLGRGRSSPLKPEAPSDGEDSVVSSTVLDDKADLNPIKRYALKKEYPFDSSLKRMSTVYLDEIFPDKPVVLLKGAVERVLEASTSYLKDGQYAGIQRDLTLNQVQMAEVSYLDDTARAAILTAMEDMASQGLRVLALASRRLDLSKLDRLKASEVALSDMSRGDVERDMVFLGLVGIHDPPRLESLAAVKACKDAGITVHMLTGDHAATAAAIARELNIAELDAPEGAIMHASDFNRLSDQEIDALPSLPLVIARCSPETKVRMIEAGHRRGRYLAMTGDGVNDAPALFLAPVGIAMGMGGSDVAKSASDLVLTDDNFDSIRLAIREGRRLSDNIRRFILHLLSVNIGEVLLLVIGLAFKDANGESVFPLSPLAVLWINMITSSAPAFGLGLEKAAVDIMSRPPHNIKAGVFTWPIIIDCVFYGTVLGATCILSFVAVLWGKYGGNLGIDCNTSLAEECVPVFRARSTVFATLIIEILFYSWELKTLDRPMFNMTPGQPFWIDLWTNQVLFWSVIIGCASVPLTIYVPGLNTDVFHQTGIGWEWGVIVGMTMVFVVSF</sequence>
<evidence type="ECO:0000256" key="8">
    <source>
        <dbReference type="ARBA" id="ARBA00022741"/>
    </source>
</evidence>
<dbReference type="InterPro" id="IPR018303">
    <property type="entry name" value="ATPase_P-typ_P_site"/>
</dbReference>
<dbReference type="AlphaFoldDB" id="A0A8H5HIN1"/>
<evidence type="ECO:0000256" key="19">
    <source>
        <dbReference type="ARBA" id="ARBA00035029"/>
    </source>
</evidence>
<evidence type="ECO:0000256" key="11">
    <source>
        <dbReference type="ARBA" id="ARBA00022958"/>
    </source>
</evidence>
<dbReference type="InterPro" id="IPR006414">
    <property type="entry name" value="P-type_ATPase_IID"/>
</dbReference>
<evidence type="ECO:0000256" key="9">
    <source>
        <dbReference type="ARBA" id="ARBA00022840"/>
    </source>
</evidence>
<feature type="transmembrane region" description="Helical" evidence="23">
    <location>
        <begin position="281"/>
        <end position="304"/>
    </location>
</feature>
<dbReference type="GO" id="GO:0008554">
    <property type="term" value="F:P-type sodium transporter activity"/>
    <property type="evidence" value="ECO:0007669"/>
    <property type="project" value="UniProtKB-EC"/>
</dbReference>
<dbReference type="Gene3D" id="3.40.50.1000">
    <property type="entry name" value="HAD superfamily/HAD-like"/>
    <property type="match status" value="1"/>
</dbReference>
<comment type="catalytic activity">
    <reaction evidence="20">
        <text>K(+)(in) + ATP + H2O = K(+)(out) + ADP + phosphate + H(+)</text>
        <dbReference type="Rhea" id="RHEA:75815"/>
        <dbReference type="ChEBI" id="CHEBI:15377"/>
        <dbReference type="ChEBI" id="CHEBI:15378"/>
        <dbReference type="ChEBI" id="CHEBI:29103"/>
        <dbReference type="ChEBI" id="CHEBI:30616"/>
        <dbReference type="ChEBI" id="CHEBI:43474"/>
        <dbReference type="ChEBI" id="CHEBI:456216"/>
    </reaction>
</comment>
<evidence type="ECO:0000256" key="17">
    <source>
        <dbReference type="ARBA" id="ARBA00023201"/>
    </source>
</evidence>
<proteinExistence type="inferred from homology"/>
<comment type="similarity">
    <text evidence="18">Belongs to the cation transport ATPase (P-type) (TC 3.A.3) family. Type IID subfamily.</text>
</comment>
<feature type="transmembrane region" description="Helical" evidence="23">
    <location>
        <begin position="107"/>
        <end position="126"/>
    </location>
</feature>
<keyword evidence="10" id="KW-0460">Magnesium</keyword>
<dbReference type="GO" id="GO:0005524">
    <property type="term" value="F:ATP binding"/>
    <property type="evidence" value="ECO:0007669"/>
    <property type="project" value="UniProtKB-KW"/>
</dbReference>
<comment type="catalytic activity">
    <reaction evidence="21">
        <text>Na(+)(in) + ATP + H2O = Na(+)(out) + ADP + phosphate + H(+)</text>
        <dbReference type="Rhea" id="RHEA:14633"/>
        <dbReference type="ChEBI" id="CHEBI:15377"/>
        <dbReference type="ChEBI" id="CHEBI:15378"/>
        <dbReference type="ChEBI" id="CHEBI:29101"/>
        <dbReference type="ChEBI" id="CHEBI:30616"/>
        <dbReference type="ChEBI" id="CHEBI:43474"/>
        <dbReference type="ChEBI" id="CHEBI:456216"/>
        <dbReference type="EC" id="7.2.2.3"/>
    </reaction>
    <physiologicalReaction direction="left-to-right" evidence="21">
        <dbReference type="Rhea" id="RHEA:14634"/>
    </physiologicalReaction>
</comment>
<evidence type="ECO:0000313" key="25">
    <source>
        <dbReference type="EMBL" id="KAF5383927.1"/>
    </source>
</evidence>
<dbReference type="SFLD" id="SFLDS00003">
    <property type="entry name" value="Haloacid_Dehalogenase"/>
    <property type="match status" value="1"/>
</dbReference>
<accession>A0A8H5HIN1</accession>
<name>A0A8H5HIN1_9AGAR</name>
<dbReference type="Pfam" id="PF13246">
    <property type="entry name" value="Cation_ATPase"/>
    <property type="match status" value="1"/>
</dbReference>